<gene>
    <name evidence="1" type="ORF">FGF80_00755</name>
</gene>
<dbReference type="KEGG" id="npl:FGF80_00755"/>
<organism evidence="1 2">
    <name type="scientific">Natrinema pallidum</name>
    <dbReference type="NCBI Taxonomy" id="69527"/>
    <lineage>
        <taxon>Archaea</taxon>
        <taxon>Methanobacteriati</taxon>
        <taxon>Methanobacteriota</taxon>
        <taxon>Stenosarchaea group</taxon>
        <taxon>Halobacteria</taxon>
        <taxon>Halobacteriales</taxon>
        <taxon>Natrialbaceae</taxon>
        <taxon>Natrinema</taxon>
    </lineage>
</organism>
<proteinExistence type="predicted"/>
<dbReference type="RefSeq" id="WP_138651618.1">
    <property type="nucleotide sequence ID" value="NZ_CP040637.1"/>
</dbReference>
<protein>
    <submittedName>
        <fullName evidence="1">Uncharacterized protein</fullName>
    </submittedName>
</protein>
<evidence type="ECO:0000313" key="2">
    <source>
        <dbReference type="Proteomes" id="UP000307562"/>
    </source>
</evidence>
<reference evidence="2" key="1">
    <citation type="submission" date="2019-05" db="EMBL/GenBank/DDBJ databases">
        <title>Complete Genome Sequence and Methylation Pattern of the Halophilic Archaeon Natrinema pallidum BOL6-1.</title>
        <authorList>
            <person name="DasSarma P."/>
            <person name="DasSarma B.P."/>
            <person name="DasSarma S.L."/>
            <person name="Martinez F.L."/>
            <person name="Guzman D."/>
            <person name="Roberts R.J."/>
            <person name="DasSarma S."/>
        </authorList>
    </citation>
    <scope>NUCLEOTIDE SEQUENCE [LARGE SCALE GENOMIC DNA]</scope>
    <source>
        <strain evidence="2">BOL6-1</strain>
    </source>
</reference>
<sequence>MENSATEYVHASRDLSPVHSYIADHGEAVDSSTIIQETIAGRSVAVTNALTEDERELVADAIRATDPQMKACFANALQMWAYDSRFKYAEGFAAVSDLDIGAIEHGWCLLDGSKLVDVTQPFDHYHGAVITDDETLQRYYEYGRERGSWGIVGNHLNQFQFLRNRGYAYG</sequence>
<evidence type="ECO:0000313" key="1">
    <source>
        <dbReference type="EMBL" id="QCW01856.1"/>
    </source>
</evidence>
<dbReference type="GeneID" id="96154447"/>
<name>A0A4P9TB65_9EURY</name>
<keyword evidence="2" id="KW-1185">Reference proteome</keyword>
<dbReference type="EMBL" id="CP040637">
    <property type="protein sequence ID" value="QCW01856.1"/>
    <property type="molecule type" value="Genomic_DNA"/>
</dbReference>
<accession>A0A4P9TB65</accession>
<dbReference type="Proteomes" id="UP000307562">
    <property type="component" value="Chromosome"/>
</dbReference>
<dbReference type="AlphaFoldDB" id="A0A4P9TB65"/>